<accession>A0A090ABD3</accession>
<dbReference type="EMBL" id="AP014633">
    <property type="protein sequence ID" value="BAP54888.1"/>
    <property type="molecule type" value="Genomic_DNA"/>
</dbReference>
<feature type="compositionally biased region" description="Low complexity" evidence="1">
    <location>
        <begin position="125"/>
        <end position="151"/>
    </location>
</feature>
<keyword evidence="3" id="KW-1185">Reference proteome</keyword>
<feature type="region of interest" description="Disordered" evidence="1">
    <location>
        <begin position="118"/>
        <end position="198"/>
    </location>
</feature>
<feature type="compositionally biased region" description="Polar residues" evidence="1">
    <location>
        <begin position="394"/>
        <end position="461"/>
    </location>
</feature>
<feature type="compositionally biased region" description="Low complexity" evidence="1">
    <location>
        <begin position="218"/>
        <end position="242"/>
    </location>
</feature>
<dbReference type="Proteomes" id="UP000031623">
    <property type="component" value="Chromosome"/>
</dbReference>
<feature type="compositionally biased region" description="Polar residues" evidence="1">
    <location>
        <begin position="243"/>
        <end position="254"/>
    </location>
</feature>
<feature type="compositionally biased region" description="Low complexity" evidence="1">
    <location>
        <begin position="259"/>
        <end position="282"/>
    </location>
</feature>
<reference evidence="2 3" key="1">
    <citation type="journal article" date="2014" name="ISME J.">
        <title>Ecophysiology of Thioploca ingrica as revealed by the complete genome sequence supplemented with proteomic evidence.</title>
        <authorList>
            <person name="Kojima H."/>
            <person name="Ogura Y."/>
            <person name="Yamamoto N."/>
            <person name="Togashi T."/>
            <person name="Mori H."/>
            <person name="Watanabe T."/>
            <person name="Nemoto F."/>
            <person name="Kurokawa K."/>
            <person name="Hayashi T."/>
            <person name="Fukui M."/>
        </authorList>
    </citation>
    <scope>NUCLEOTIDE SEQUENCE [LARGE SCALE GENOMIC DNA]</scope>
</reference>
<feature type="region of interest" description="Disordered" evidence="1">
    <location>
        <begin position="816"/>
        <end position="849"/>
    </location>
</feature>
<feature type="compositionally biased region" description="Polar residues" evidence="1">
    <location>
        <begin position="152"/>
        <end position="168"/>
    </location>
</feature>
<feature type="compositionally biased region" description="Low complexity" evidence="1">
    <location>
        <begin position="173"/>
        <end position="196"/>
    </location>
</feature>
<protein>
    <submittedName>
        <fullName evidence="2">Uncharacterized protein</fullName>
    </submittedName>
</protein>
<dbReference type="KEGG" id="tig:THII_0591"/>
<dbReference type="InterPro" id="IPR011044">
    <property type="entry name" value="Quino_amine_DH_bsu"/>
</dbReference>
<evidence type="ECO:0000313" key="3">
    <source>
        <dbReference type="Proteomes" id="UP000031623"/>
    </source>
</evidence>
<feature type="region of interest" description="Disordered" evidence="1">
    <location>
        <begin position="210"/>
        <end position="475"/>
    </location>
</feature>
<dbReference type="SUPFAM" id="SSF50969">
    <property type="entry name" value="YVTN repeat-like/Quinoprotein amine dehydrogenase"/>
    <property type="match status" value="1"/>
</dbReference>
<gene>
    <name evidence="2" type="ORF">THII_0591</name>
</gene>
<evidence type="ECO:0000256" key="1">
    <source>
        <dbReference type="SAM" id="MobiDB-lite"/>
    </source>
</evidence>
<feature type="compositionally biased region" description="Low complexity" evidence="1">
    <location>
        <begin position="324"/>
        <end position="380"/>
    </location>
</feature>
<name>A0A090ABD3_9GAMM</name>
<sequence>MKKNSLLLWILIPISCMTNYVVYAESLDPLDPDVVVEEPTPTDLIEPDPVPDQTIQDEEVPVDVWAPDEPVAPAEEPVDTAEEPVDSLEPLLDPMGTGGSQPIVGGGLQSALGGLQSAILPTTTPPNTSTDNQSNSSTSNSTVDTSNGTSTESQTNQPVLANPTSSNLIAPASTSTGNQSNSSTSNSTVDTSNGTSAESQVDQLVLANPTSSNLIDPTSTGTNEQTNSSTSNGTTSTESQTNQPVLANPTSSNLIAPASTSTGNQSNSSTSNSTVNTSNGTSAESQTNQPVLANPTSSNLPANKNSTLTENSTQTSSSGDKNKTSTATQNSSTKNSNTTHSNSSQSNLSGSTRSNNTASKASSTQSKSNVNTTTSTSTTKDNTDDKNTPTNSSVQDRVTTRQNASTTTDENPSGNSNLSEGDSPVSSSNAQQEKTLNESNNEPGIQTNANENESQLSTPKSEANEEGGTTPLQNDGVVIVADNSVLPNTFSVDTQIGPHQVFLIHIGEGYSKPEVVEHLNNSQVFIKENLLTYVPHLGFIGIDTFSYRVTDPEGKRVVKQVRVKVTAKDELVPVKNCQLYFINDEGDSNSQFLTVAPKSKIAIELGPKYYTFDIEGLAIHPTTGLLYATSGKGKQNIFDGYLYRVNPETGGVTIIGDTGYSELSSLAFRPDGTLWSWARKGSKDKSKPIGLIQIDPTTAQSQFIFPASVDIEGLAWDSEGKILYGTEQTRLWAFDGKELHQQCSNFSSEVESLETSVNGMLLFGTNEHKGNSIHLYDPAICEEITGDSFTTPSISGIFDIESLAWPLECQSAMTKTTLSDKDSNSTKTSNVDNQKTTRNSKKVTSQPVTTCPSDIIGPCPALKPEEVQRFFTDNLKADFVQLDPDGLLFVSLNEQLHYGFFSYSLSAEQVRKLKLKSVYEVACEKNADSVAQLKLSLTKDVDGEGHGDFVITYCDGQAQMLFYLGITDSVLTGTDDIETSNAIKKEDVKTKKGNSTQTKN</sequence>
<evidence type="ECO:0000313" key="2">
    <source>
        <dbReference type="EMBL" id="BAP54888.1"/>
    </source>
</evidence>
<feature type="compositionally biased region" description="Polar residues" evidence="1">
    <location>
        <begin position="283"/>
        <end position="319"/>
    </location>
</feature>
<dbReference type="OrthoDB" id="5630137at2"/>
<dbReference type="HOGENOM" id="CLU_299741_0_0_6"/>
<dbReference type="AlphaFoldDB" id="A0A090ABD3"/>
<proteinExistence type="predicted"/>
<organism evidence="2 3">
    <name type="scientific">Thioploca ingrica</name>
    <dbReference type="NCBI Taxonomy" id="40754"/>
    <lineage>
        <taxon>Bacteria</taxon>
        <taxon>Pseudomonadati</taxon>
        <taxon>Pseudomonadota</taxon>
        <taxon>Gammaproteobacteria</taxon>
        <taxon>Thiotrichales</taxon>
        <taxon>Thiotrichaceae</taxon>
        <taxon>Thioploca</taxon>
    </lineage>
</organism>
<feature type="compositionally biased region" description="Polar residues" evidence="1">
    <location>
        <begin position="825"/>
        <end position="849"/>
    </location>
</feature>